<dbReference type="SUPFAM" id="SSF53850">
    <property type="entry name" value="Periplasmic binding protein-like II"/>
    <property type="match status" value="1"/>
</dbReference>
<dbReference type="Gene3D" id="1.10.10.10">
    <property type="entry name" value="Winged helix-like DNA-binding domain superfamily/Winged helix DNA-binding domain"/>
    <property type="match status" value="1"/>
</dbReference>
<dbReference type="CDD" id="cd05466">
    <property type="entry name" value="PBP2_LTTR_substrate"/>
    <property type="match status" value="1"/>
</dbReference>
<feature type="domain" description="HTH lysR-type" evidence="5">
    <location>
        <begin position="37"/>
        <end position="93"/>
    </location>
</feature>
<evidence type="ECO:0000313" key="6">
    <source>
        <dbReference type="EMBL" id="MCT8973896.1"/>
    </source>
</evidence>
<reference evidence="6 7" key="1">
    <citation type="submission" date="2022-04" db="EMBL/GenBank/DDBJ databases">
        <authorList>
            <person name="Ye Y.-Q."/>
            <person name="Du Z.-J."/>
        </authorList>
    </citation>
    <scope>NUCLEOTIDE SEQUENCE [LARGE SCALE GENOMIC DNA]</scope>
    <source>
        <strain evidence="6 7">A6E488</strain>
    </source>
</reference>
<dbReference type="InterPro" id="IPR005119">
    <property type="entry name" value="LysR_subst-bd"/>
</dbReference>
<accession>A0AAW5R0U9</accession>
<dbReference type="PANTHER" id="PTHR30126">
    <property type="entry name" value="HTH-TYPE TRANSCRIPTIONAL REGULATOR"/>
    <property type="match status" value="1"/>
</dbReference>
<dbReference type="Pfam" id="PF00126">
    <property type="entry name" value="HTH_1"/>
    <property type="match status" value="1"/>
</dbReference>
<dbReference type="PANTHER" id="PTHR30126:SF98">
    <property type="entry name" value="HTH-TYPE TRANSCRIPTIONAL ACTIVATOR BAUR"/>
    <property type="match status" value="1"/>
</dbReference>
<comment type="similarity">
    <text evidence="1">Belongs to the LysR transcriptional regulatory family.</text>
</comment>
<dbReference type="InterPro" id="IPR036388">
    <property type="entry name" value="WH-like_DNA-bd_sf"/>
</dbReference>
<proteinExistence type="inferred from homology"/>
<dbReference type="InterPro" id="IPR036390">
    <property type="entry name" value="WH_DNA-bd_sf"/>
</dbReference>
<dbReference type="SUPFAM" id="SSF46785">
    <property type="entry name" value="Winged helix' DNA-binding domain"/>
    <property type="match status" value="1"/>
</dbReference>
<dbReference type="Gene3D" id="3.40.190.290">
    <property type="match status" value="1"/>
</dbReference>
<evidence type="ECO:0000256" key="1">
    <source>
        <dbReference type="ARBA" id="ARBA00009437"/>
    </source>
</evidence>
<evidence type="ECO:0000256" key="4">
    <source>
        <dbReference type="ARBA" id="ARBA00023163"/>
    </source>
</evidence>
<sequence length="346" mass="39315">MTLDLSPKNIKVIEFTSTNIKLRQNRMLRTQNFGQSDLRLLRVFMTVVESGGFTPAQIMMNIGQSTISAHMAALEERLNMRLCERGRGGFRVTPEGREVYEAAQRLFRSIDSFSSEVNALCGRLSGEIQIGMVDSIVTNPRFPLSAAIARFEERQGDVKIYLHIAAPATIERDVFEGRFDLGIGGYTQQLSGIDYVRLVNEQQSLYCGRGHPLFDVRPDKVRLEDIVECRLVKRPYVPDELLPEIGSMQPAALTEFMEAVAFLVLSGDYIGYLPEHFARQWVESGRLRPLMSERLRFNSTLELISRKSERQSLAVRHFRNDLIQVFSEIPDTLVAQPASPTSRRRN</sequence>
<comment type="caution">
    <text evidence="6">The sequence shown here is derived from an EMBL/GenBank/DDBJ whole genome shotgun (WGS) entry which is preliminary data.</text>
</comment>
<name>A0AAW5R0U9_9HYPH</name>
<dbReference type="EMBL" id="JALIDZ010000009">
    <property type="protein sequence ID" value="MCT8973896.1"/>
    <property type="molecule type" value="Genomic_DNA"/>
</dbReference>
<dbReference type="InterPro" id="IPR000847">
    <property type="entry name" value="LysR_HTH_N"/>
</dbReference>
<keyword evidence="4" id="KW-0804">Transcription</keyword>
<keyword evidence="3" id="KW-0238">DNA-binding</keyword>
<dbReference type="GO" id="GO:0003700">
    <property type="term" value="F:DNA-binding transcription factor activity"/>
    <property type="evidence" value="ECO:0007669"/>
    <property type="project" value="InterPro"/>
</dbReference>
<evidence type="ECO:0000313" key="7">
    <source>
        <dbReference type="Proteomes" id="UP001320898"/>
    </source>
</evidence>
<evidence type="ECO:0000259" key="5">
    <source>
        <dbReference type="PROSITE" id="PS50931"/>
    </source>
</evidence>
<evidence type="ECO:0000256" key="2">
    <source>
        <dbReference type="ARBA" id="ARBA00023015"/>
    </source>
</evidence>
<dbReference type="RefSeq" id="WP_261617476.1">
    <property type="nucleotide sequence ID" value="NZ_JALIDZ010000009.1"/>
</dbReference>
<dbReference type="AlphaFoldDB" id="A0AAW5R0U9"/>
<dbReference type="PROSITE" id="PS50931">
    <property type="entry name" value="HTH_LYSR"/>
    <property type="match status" value="1"/>
</dbReference>
<organism evidence="6 7">
    <name type="scientific">Microbaculum marinisediminis</name>
    <dbReference type="NCBI Taxonomy" id="2931392"/>
    <lineage>
        <taxon>Bacteria</taxon>
        <taxon>Pseudomonadati</taxon>
        <taxon>Pseudomonadota</taxon>
        <taxon>Alphaproteobacteria</taxon>
        <taxon>Hyphomicrobiales</taxon>
        <taxon>Tepidamorphaceae</taxon>
        <taxon>Microbaculum</taxon>
    </lineage>
</organism>
<evidence type="ECO:0000256" key="3">
    <source>
        <dbReference type="ARBA" id="ARBA00023125"/>
    </source>
</evidence>
<protein>
    <submittedName>
        <fullName evidence="6">LysR family transcriptional regulator</fullName>
    </submittedName>
</protein>
<dbReference type="GO" id="GO:0000976">
    <property type="term" value="F:transcription cis-regulatory region binding"/>
    <property type="evidence" value="ECO:0007669"/>
    <property type="project" value="TreeGrafter"/>
</dbReference>
<keyword evidence="2" id="KW-0805">Transcription regulation</keyword>
<keyword evidence="7" id="KW-1185">Reference proteome</keyword>
<gene>
    <name evidence="6" type="ORF">MUB46_18675</name>
</gene>
<dbReference type="Proteomes" id="UP001320898">
    <property type="component" value="Unassembled WGS sequence"/>
</dbReference>
<dbReference type="Pfam" id="PF03466">
    <property type="entry name" value="LysR_substrate"/>
    <property type="match status" value="1"/>
</dbReference>